<reference evidence="3" key="1">
    <citation type="journal article" date="2007" name="Plant Cell">
        <title>Dothideomycete-plant interactions illuminated by genome sequencing and EST analysis of the wheat pathogen Stagonospora nodorum.</title>
        <authorList>
            <person name="Hane J.K."/>
            <person name="Lowe R.G."/>
            <person name="Solomon P.S."/>
            <person name="Tan K.C."/>
            <person name="Schoch C.L."/>
            <person name="Spatafora J.W."/>
            <person name="Crous P.W."/>
            <person name="Kodira C."/>
            <person name="Birren B.W."/>
            <person name="Galagan J.E."/>
            <person name="Torriani S.F."/>
            <person name="McDonald B.A."/>
            <person name="Oliver R.P."/>
        </authorList>
    </citation>
    <scope>NUCLEOTIDE SEQUENCE [LARGE SCALE GENOMIC DNA]</scope>
    <source>
        <strain evidence="3">SN15 / ATCC MYA-4574 / FGSC 10173</strain>
    </source>
</reference>
<name>Q0UFF0_PHANO</name>
<protein>
    <submittedName>
        <fullName evidence="2">Uncharacterized protein</fullName>
    </submittedName>
</protein>
<evidence type="ECO:0000313" key="3">
    <source>
        <dbReference type="Proteomes" id="UP000001055"/>
    </source>
</evidence>
<organism evidence="2 3">
    <name type="scientific">Phaeosphaeria nodorum (strain SN15 / ATCC MYA-4574 / FGSC 10173)</name>
    <name type="common">Glume blotch fungus</name>
    <name type="synonym">Parastagonospora nodorum</name>
    <dbReference type="NCBI Taxonomy" id="321614"/>
    <lineage>
        <taxon>Eukaryota</taxon>
        <taxon>Fungi</taxon>
        <taxon>Dikarya</taxon>
        <taxon>Ascomycota</taxon>
        <taxon>Pezizomycotina</taxon>
        <taxon>Dothideomycetes</taxon>
        <taxon>Pleosporomycetidae</taxon>
        <taxon>Pleosporales</taxon>
        <taxon>Pleosporineae</taxon>
        <taxon>Phaeosphaeriaceae</taxon>
        <taxon>Parastagonospora</taxon>
    </lineage>
</organism>
<dbReference type="Proteomes" id="UP000001055">
    <property type="component" value="Unassembled WGS sequence"/>
</dbReference>
<proteinExistence type="predicted"/>
<gene>
    <name evidence="2" type="ORF">SNOG_09514</name>
</gene>
<evidence type="ECO:0000256" key="1">
    <source>
        <dbReference type="SAM" id="MobiDB-lite"/>
    </source>
</evidence>
<feature type="region of interest" description="Disordered" evidence="1">
    <location>
        <begin position="1"/>
        <end position="23"/>
    </location>
</feature>
<sequence>MSPKPACNHRLRRAADEQGPRMTKDFPSVRNELEALHSVHANVMNPKSRSLFIKNL</sequence>
<dbReference type="EMBL" id="CH445339">
    <property type="protein sequence ID" value="EAT82779.1"/>
    <property type="molecule type" value="Genomic_DNA"/>
</dbReference>
<dbReference type="InParanoid" id="Q0UFF0"/>
<dbReference type="KEGG" id="pno:SNOG_09514"/>
<dbReference type="RefSeq" id="XP_001799804.1">
    <property type="nucleotide sequence ID" value="XM_001799752.1"/>
</dbReference>
<evidence type="ECO:0000313" key="2">
    <source>
        <dbReference type="EMBL" id="EAT82779.1"/>
    </source>
</evidence>
<dbReference type="HOGENOM" id="CLU_3014943_0_0_1"/>
<dbReference type="GeneID" id="5976709"/>
<feature type="compositionally biased region" description="Basic and acidic residues" evidence="1">
    <location>
        <begin position="13"/>
        <end position="23"/>
    </location>
</feature>
<accession>Q0UFF0</accession>
<dbReference type="AlphaFoldDB" id="Q0UFF0"/>